<gene>
    <name evidence="3" type="ORF">AC477_05290</name>
</gene>
<accession>A0A0M0BNX9</accession>
<evidence type="ECO:0000313" key="4">
    <source>
        <dbReference type="Proteomes" id="UP000037237"/>
    </source>
</evidence>
<sequence>MATRSKKLKTFLVADLVLLALVIPGYFYVESQISKPAEFQMSSLILDSDWIKIGNTLQVSVNVTNIGDQSGNHTVTLTIDDIPITSTMVQLSGGETTTVEFTATELTEGNHTVIIEDLTKTFVVSSEAPTRKAELLLTNLVTNRKEAQIGEPITVSVLAENIGDENGEFSLELFINNQKRETKSIMLGADKTTSVQFEIVENNEGTYVVTLGTLTTSYKITSEAQTIKPAEFQVTDLMVNPSSVLTGEAVKISVIVTNIGEENGNYIVNLEIDGANKDTREISLAGQASEVVEFEVTETIPGIHTVRVANQNATFIVEDLAPASPNMELHGLAVSPYEVWGGEIVNIRAKADNLANEEGTLHVRILIDGIVEATKTYTLAAGKTDVLIEYSVTAGDGPTDGKVKGYRVELVNLGNQNNTLVGYFQIAPDGFHTLSINRSGGGSTPMIFTLNGETYESPYFKLLPVGDYSLSTDRIVQLQYGVVEFSHWNDGVETESRTVTLDRQLSILANYIVISGYASCPSLYIWNGTDYFYITEVSNAGWLGYIDYITENGDIVFGGGNPWDHVKLEKTQLQSKNEGDYEYYDAVLFQQWDEIFYTDSAYLVV</sequence>
<dbReference type="InterPro" id="IPR011635">
    <property type="entry name" value="CARDB"/>
</dbReference>
<dbReference type="Gene3D" id="2.60.40.10">
    <property type="entry name" value="Immunoglobulins"/>
    <property type="match status" value="3"/>
</dbReference>
<keyword evidence="1" id="KW-1133">Transmembrane helix</keyword>
<keyword evidence="1" id="KW-0812">Transmembrane</keyword>
<proteinExistence type="predicted"/>
<feature type="non-terminal residue" evidence="3">
    <location>
        <position position="605"/>
    </location>
</feature>
<feature type="domain" description="CARDB" evidence="2">
    <location>
        <begin position="53"/>
        <end position="114"/>
    </location>
</feature>
<keyword evidence="1" id="KW-0472">Membrane</keyword>
<evidence type="ECO:0000313" key="3">
    <source>
        <dbReference type="EMBL" id="KON30045.1"/>
    </source>
</evidence>
<comment type="caution">
    <text evidence="3">The sequence shown here is derived from an EMBL/GenBank/DDBJ whole genome shotgun (WGS) entry which is preliminary data.</text>
</comment>
<reference evidence="3 4" key="1">
    <citation type="submission" date="2015-06" db="EMBL/GenBank/DDBJ databases">
        <title>New insights into the roles of widespread benthic archaea in carbon and nitrogen cycling.</title>
        <authorList>
            <person name="Lazar C.S."/>
            <person name="Baker B.J."/>
            <person name="Seitz K.W."/>
            <person name="Hyde A.S."/>
            <person name="Dick G.J."/>
            <person name="Hinrichs K.-U."/>
            <person name="Teske A.P."/>
        </authorList>
    </citation>
    <scope>NUCLEOTIDE SEQUENCE [LARGE SCALE GENOMIC DNA]</scope>
    <source>
        <strain evidence="3">SG8-32-1</strain>
    </source>
</reference>
<dbReference type="EMBL" id="LFWU01000136">
    <property type="protein sequence ID" value="KON30045.1"/>
    <property type="molecule type" value="Genomic_DNA"/>
</dbReference>
<organism evidence="3 4">
    <name type="scientific">miscellaneous Crenarchaeota group-1 archaeon SG8-32-1</name>
    <dbReference type="NCBI Taxonomy" id="1685124"/>
    <lineage>
        <taxon>Archaea</taxon>
        <taxon>Candidatus Bathyarchaeota</taxon>
        <taxon>MCG-1</taxon>
    </lineage>
</organism>
<evidence type="ECO:0000256" key="1">
    <source>
        <dbReference type="SAM" id="Phobius"/>
    </source>
</evidence>
<dbReference type="Proteomes" id="UP000037237">
    <property type="component" value="Unassembled WGS sequence"/>
</dbReference>
<dbReference type="Pfam" id="PF07705">
    <property type="entry name" value="CARDB"/>
    <property type="match status" value="2"/>
</dbReference>
<evidence type="ECO:0000259" key="2">
    <source>
        <dbReference type="Pfam" id="PF07705"/>
    </source>
</evidence>
<feature type="transmembrane region" description="Helical" evidence="1">
    <location>
        <begin position="12"/>
        <end position="29"/>
    </location>
</feature>
<protein>
    <recommendedName>
        <fullName evidence="2">CARDB domain-containing protein</fullName>
    </recommendedName>
</protein>
<dbReference type="InterPro" id="IPR013783">
    <property type="entry name" value="Ig-like_fold"/>
</dbReference>
<dbReference type="AlphaFoldDB" id="A0A0M0BNX9"/>
<name>A0A0M0BNX9_9ARCH</name>
<feature type="domain" description="CARDB" evidence="2">
    <location>
        <begin position="236"/>
        <end position="318"/>
    </location>
</feature>